<accession>A0A0E3LEW0</accession>
<feature type="repeat" description="TPR" evidence="3">
    <location>
        <begin position="183"/>
        <end position="216"/>
    </location>
</feature>
<dbReference type="Pfam" id="PF00515">
    <property type="entry name" value="TPR_1"/>
    <property type="match status" value="1"/>
</dbReference>
<dbReference type="Gene3D" id="1.25.40.10">
    <property type="entry name" value="Tetratricopeptide repeat domain"/>
    <property type="match status" value="5"/>
</dbReference>
<evidence type="ECO:0000313" key="5">
    <source>
        <dbReference type="Proteomes" id="UP000033058"/>
    </source>
</evidence>
<feature type="repeat" description="TPR" evidence="3">
    <location>
        <begin position="470"/>
        <end position="503"/>
    </location>
</feature>
<dbReference type="HOGENOM" id="CLU_009842_0_0_2"/>
<dbReference type="GeneID" id="24850347"/>
<dbReference type="PATRIC" id="fig|1434117.4.peg.884"/>
<reference evidence="4 5" key="1">
    <citation type="submission" date="2014-07" db="EMBL/GenBank/DDBJ databases">
        <title>Methanogenic archaea and the global carbon cycle.</title>
        <authorList>
            <person name="Henriksen J.R."/>
            <person name="Luke J."/>
            <person name="Reinhart S."/>
            <person name="Benedict M.N."/>
            <person name="Youngblut N.D."/>
            <person name="Metcalf M.E."/>
            <person name="Whitaker R.J."/>
            <person name="Metcalf W.W."/>
        </authorList>
    </citation>
    <scope>NUCLEOTIDE SEQUENCE [LARGE SCALE GENOMIC DNA]</scope>
    <source>
        <strain evidence="4 5">WWM610</strain>
    </source>
</reference>
<dbReference type="PROSITE" id="PS50005">
    <property type="entry name" value="TPR"/>
    <property type="match status" value="14"/>
</dbReference>
<gene>
    <name evidence="4" type="ORF">MSMAW_0715</name>
</gene>
<feature type="repeat" description="TPR" evidence="3">
    <location>
        <begin position="387"/>
        <end position="420"/>
    </location>
</feature>
<feature type="repeat" description="TPR" evidence="3">
    <location>
        <begin position="742"/>
        <end position="775"/>
    </location>
</feature>
<proteinExistence type="predicted"/>
<feature type="repeat" description="TPR" evidence="3">
    <location>
        <begin position="319"/>
        <end position="352"/>
    </location>
</feature>
<organism evidence="4 5">
    <name type="scientific">Methanosarcina mazei WWM610</name>
    <dbReference type="NCBI Taxonomy" id="1434117"/>
    <lineage>
        <taxon>Archaea</taxon>
        <taxon>Methanobacteriati</taxon>
        <taxon>Methanobacteriota</taxon>
        <taxon>Stenosarchaea group</taxon>
        <taxon>Methanomicrobia</taxon>
        <taxon>Methanosarcinales</taxon>
        <taxon>Methanosarcinaceae</taxon>
        <taxon>Methanosarcina</taxon>
    </lineage>
</organism>
<dbReference type="InterPro" id="IPR013105">
    <property type="entry name" value="TPR_2"/>
</dbReference>
<dbReference type="SUPFAM" id="SSF48439">
    <property type="entry name" value="Protein prenylyltransferase"/>
    <property type="match status" value="2"/>
</dbReference>
<feature type="repeat" description="TPR" evidence="3">
    <location>
        <begin position="353"/>
        <end position="386"/>
    </location>
</feature>
<dbReference type="InterPro" id="IPR050498">
    <property type="entry name" value="Ycf3"/>
</dbReference>
<evidence type="ECO:0000313" key="4">
    <source>
        <dbReference type="EMBL" id="AKB39706.1"/>
    </source>
</evidence>
<feature type="repeat" description="TPR" evidence="3">
    <location>
        <begin position="115"/>
        <end position="148"/>
    </location>
</feature>
<dbReference type="InterPro" id="IPR011990">
    <property type="entry name" value="TPR-like_helical_dom_sf"/>
</dbReference>
<dbReference type="EMBL" id="CP009509">
    <property type="protein sequence ID" value="AKB39706.1"/>
    <property type="molecule type" value="Genomic_DNA"/>
</dbReference>
<feature type="repeat" description="TPR" evidence="3">
    <location>
        <begin position="674"/>
        <end position="707"/>
    </location>
</feature>
<name>A0A0E3LEW0_METMZ</name>
<dbReference type="InterPro" id="IPR019734">
    <property type="entry name" value="TPR_rpt"/>
</dbReference>
<keyword evidence="1" id="KW-0677">Repeat</keyword>
<dbReference type="SMART" id="SM00028">
    <property type="entry name" value="TPR"/>
    <property type="match status" value="20"/>
</dbReference>
<dbReference type="PROSITE" id="PS50293">
    <property type="entry name" value="TPR_REGION"/>
    <property type="match status" value="3"/>
</dbReference>
<feature type="repeat" description="TPR" evidence="3">
    <location>
        <begin position="606"/>
        <end position="639"/>
    </location>
</feature>
<dbReference type="Proteomes" id="UP000033058">
    <property type="component" value="Chromosome"/>
</dbReference>
<dbReference type="PANTHER" id="PTHR44858:SF1">
    <property type="entry name" value="UDP-N-ACETYLGLUCOSAMINE--PEPTIDE N-ACETYLGLUCOSAMINYLTRANSFERASE SPINDLY-RELATED"/>
    <property type="match status" value="1"/>
</dbReference>
<feature type="repeat" description="TPR" evidence="3">
    <location>
        <begin position="217"/>
        <end position="250"/>
    </location>
</feature>
<evidence type="ECO:0000256" key="3">
    <source>
        <dbReference type="PROSITE-ProRule" id="PRU00339"/>
    </source>
</evidence>
<evidence type="ECO:0000256" key="1">
    <source>
        <dbReference type="ARBA" id="ARBA00022737"/>
    </source>
</evidence>
<dbReference type="SUPFAM" id="SSF48452">
    <property type="entry name" value="TPR-like"/>
    <property type="match status" value="2"/>
</dbReference>
<dbReference type="Pfam" id="PF14559">
    <property type="entry name" value="TPR_19"/>
    <property type="match status" value="1"/>
</dbReference>
<feature type="repeat" description="TPR" evidence="3">
    <location>
        <begin position="13"/>
        <end position="46"/>
    </location>
</feature>
<keyword evidence="2 3" id="KW-0802">TPR repeat</keyword>
<feature type="repeat" description="TPR" evidence="3">
    <location>
        <begin position="47"/>
        <end position="80"/>
    </location>
</feature>
<protein>
    <submittedName>
        <fullName evidence="4">TPR-domain containing protein</fullName>
    </submittedName>
</protein>
<dbReference type="PANTHER" id="PTHR44858">
    <property type="entry name" value="TETRATRICOPEPTIDE REPEAT PROTEIN 6"/>
    <property type="match status" value="1"/>
</dbReference>
<dbReference type="Pfam" id="PF13424">
    <property type="entry name" value="TPR_12"/>
    <property type="match status" value="1"/>
</dbReference>
<dbReference type="Pfam" id="PF13432">
    <property type="entry name" value="TPR_16"/>
    <property type="match status" value="3"/>
</dbReference>
<feature type="repeat" description="TPR" evidence="3">
    <location>
        <begin position="285"/>
        <end position="318"/>
    </location>
</feature>
<sequence>MQSLYARAWYSKALALLNLKNPIGSEKNFEKALEAFDALLEITPKDTVAWQYRGNILRYLDRPDEALEAFEKALAFDPENIPARYFKGLTLGYLNLPEKALEAFRGVIERDPENAGALYYSGLALNQLWRHTEAVSALSEALKINPDNPGAWYYRGVSLYILRKCMEALEAFEKTLALEPSHAGAWEGKAKAYLSLGRRREALRACEKAIELEPSSAGAWETQGKILKGIGRREEALGAFEKSLILEPMNAENRLEKGRLLGSLGRCGEALLEFESVLQIDSSLTEAKINKGKALLAIGNYQKALDSFSKTLKEGTENSESWGGMGSCLLALGKYYEAMKAYERALALGTENSCTLSGIGEIYYELGDLTRALEFFEQALSLDIENAFAWNGKGNALCKLGKYREALEAYENLLTLDYESLPARYNKGIVLSRLKARLKNSGESLENQFQTAFKKYLELSGKLSENKIGSEGWKCRGLAFAELGEYEEAIKAFDRAAEYSPEDITPAVYKGISLICLKRYEEALVLFEQAEEIFYTNMGAEGKGDPDEEKKAEESWMMNFAMNFAGKKPILEILRNAKGFALDALGRYKDALEAFEDARKVSGNGKISFSGKGIVFAHCGKWKKAIEEFDSVLILDPENVPASVMKAFALIRLEEFGKAAEFLEKLTLKDCDSDLSLCLLGFAFSKQGDLEKALRAYRKAIEANPKNIHARNGLAEICFIIGNSTGALKELEASIAEAPDNAYSRSLKGRVELEEQECENALDSFRRALTLDTENQRLMLWDAYARYIYAESFFDEDSARFRYALLTAAGKLEKAAVCREAEDSELRAYALYFLGLCYCKVHYFRKASERLEECLKLENSKKIKQPAALLLKSIRAKKPKHAWWEWWFAPGARSFIKKTGFGIIVALIFSILLSHPAASTLPFISWPAAYISQIFYPAGENITSWALYGREYVISVLILSFLLVLPGLSSGSVENGEIEPETLTPPFPDFYIPVSVLEEFTERLEKSLFSTEPMRESIEKLGKF</sequence>
<dbReference type="Pfam" id="PF07719">
    <property type="entry name" value="TPR_2"/>
    <property type="match status" value="2"/>
</dbReference>
<dbReference type="RefSeq" id="WP_048052920.1">
    <property type="nucleotide sequence ID" value="NZ_CP009509.1"/>
</dbReference>
<feature type="repeat" description="TPR" evidence="3">
    <location>
        <begin position="149"/>
        <end position="182"/>
    </location>
</feature>
<dbReference type="GO" id="GO:0046813">
    <property type="term" value="P:receptor-mediated virion attachment to host cell"/>
    <property type="evidence" value="ECO:0007669"/>
    <property type="project" value="TreeGrafter"/>
</dbReference>
<dbReference type="Pfam" id="PF13181">
    <property type="entry name" value="TPR_8"/>
    <property type="match status" value="1"/>
</dbReference>
<evidence type="ECO:0000256" key="2">
    <source>
        <dbReference type="ARBA" id="ARBA00022803"/>
    </source>
</evidence>
<dbReference type="AlphaFoldDB" id="A0A0E3LEW0"/>